<evidence type="ECO:0000256" key="1">
    <source>
        <dbReference type="ARBA" id="ARBA00004141"/>
    </source>
</evidence>
<keyword evidence="5 6" id="KW-0472">Membrane</keyword>
<organism evidence="7 8">
    <name type="scientific">Oceanobacillus sojae</name>
    <dbReference type="NCBI Taxonomy" id="582851"/>
    <lineage>
        <taxon>Bacteria</taxon>
        <taxon>Bacillati</taxon>
        <taxon>Bacillota</taxon>
        <taxon>Bacilli</taxon>
        <taxon>Bacillales</taxon>
        <taxon>Bacillaceae</taxon>
        <taxon>Oceanobacillus</taxon>
    </lineage>
</organism>
<feature type="transmembrane region" description="Helical" evidence="6">
    <location>
        <begin position="233"/>
        <end position="251"/>
    </location>
</feature>
<proteinExistence type="inferred from homology"/>
<evidence type="ECO:0000313" key="8">
    <source>
        <dbReference type="Proteomes" id="UP000321558"/>
    </source>
</evidence>
<comment type="similarity">
    <text evidence="2 6">Belongs to the 4-toluene sulfonate uptake permease (TSUP) (TC 2.A.102) family.</text>
</comment>
<comment type="caution">
    <text evidence="7">The sequence shown here is derived from an EMBL/GenBank/DDBJ whole genome shotgun (WGS) entry which is preliminary data.</text>
</comment>
<dbReference type="Pfam" id="PF01925">
    <property type="entry name" value="TauE"/>
    <property type="match status" value="1"/>
</dbReference>
<keyword evidence="6" id="KW-1003">Cell membrane</keyword>
<name>A0A511ZJA5_9BACI</name>
<dbReference type="Proteomes" id="UP000321558">
    <property type="component" value="Unassembled WGS sequence"/>
</dbReference>
<comment type="subcellular location">
    <subcellularLocation>
        <location evidence="6">Cell membrane</location>
        <topology evidence="6">Multi-pass membrane protein</topology>
    </subcellularLocation>
    <subcellularLocation>
        <location evidence="1">Membrane</location>
        <topology evidence="1">Multi-pass membrane protein</topology>
    </subcellularLocation>
</comment>
<dbReference type="PANTHER" id="PTHR43701">
    <property type="entry name" value="MEMBRANE TRANSPORTER PROTEIN MJ0441-RELATED"/>
    <property type="match status" value="1"/>
</dbReference>
<keyword evidence="3 6" id="KW-0812">Transmembrane</keyword>
<keyword evidence="8" id="KW-1185">Reference proteome</keyword>
<reference evidence="7 8" key="1">
    <citation type="submission" date="2019-07" db="EMBL/GenBank/DDBJ databases">
        <title>Whole genome shotgun sequence of Oceanobacillus sojae NBRC 105379.</title>
        <authorList>
            <person name="Hosoyama A."/>
            <person name="Uohara A."/>
            <person name="Ohji S."/>
            <person name="Ichikawa N."/>
        </authorList>
    </citation>
    <scope>NUCLEOTIDE SEQUENCE [LARGE SCALE GENOMIC DNA]</scope>
    <source>
        <strain evidence="7 8">NBRC 105379</strain>
    </source>
</reference>
<evidence type="ECO:0000256" key="5">
    <source>
        <dbReference type="ARBA" id="ARBA00023136"/>
    </source>
</evidence>
<protein>
    <recommendedName>
        <fullName evidence="6">Probable membrane transporter protein</fullName>
    </recommendedName>
</protein>
<feature type="transmembrane region" description="Helical" evidence="6">
    <location>
        <begin position="7"/>
        <end position="29"/>
    </location>
</feature>
<feature type="transmembrane region" description="Helical" evidence="6">
    <location>
        <begin position="69"/>
        <end position="92"/>
    </location>
</feature>
<gene>
    <name evidence="7" type="primary">ydhB</name>
    <name evidence="7" type="ORF">OSO01_22730</name>
</gene>
<keyword evidence="4 6" id="KW-1133">Transmembrane helix</keyword>
<evidence type="ECO:0000256" key="2">
    <source>
        <dbReference type="ARBA" id="ARBA00009142"/>
    </source>
</evidence>
<dbReference type="OrthoDB" id="5457526at2"/>
<evidence type="ECO:0000256" key="4">
    <source>
        <dbReference type="ARBA" id="ARBA00022989"/>
    </source>
</evidence>
<feature type="transmembrane region" description="Helical" evidence="6">
    <location>
        <begin position="138"/>
        <end position="158"/>
    </location>
</feature>
<dbReference type="InterPro" id="IPR002781">
    <property type="entry name" value="TM_pro_TauE-like"/>
</dbReference>
<dbReference type="AlphaFoldDB" id="A0A511ZJA5"/>
<sequence>MIVLLTMLVIGMLLGFIGAGGAGFIIAMLSEVFDVPIHTALGTSLAAMVFTSLSGTISHLRERNTMLKIGLATGLFGGIGAFFGSRLAVFIPESDLKWFTAGMLFLSAILLWIRVTVGFGSFATQAFAEKNRSSRSRFWMTAGGIGIVTGLLSGVFGIGSTPFIQIGLLVFFGLSLQLSAGTTMLVIIPIALVGGIGYYTVGFLDLKLFAEVVAGTIVGSYIGAKFTTRLHPMALKIAMVAVPMLGGIILLL</sequence>
<evidence type="ECO:0000256" key="3">
    <source>
        <dbReference type="ARBA" id="ARBA00022692"/>
    </source>
</evidence>
<feature type="transmembrane region" description="Helical" evidence="6">
    <location>
        <begin position="178"/>
        <end position="201"/>
    </location>
</feature>
<dbReference type="GO" id="GO:0005886">
    <property type="term" value="C:plasma membrane"/>
    <property type="evidence" value="ECO:0007669"/>
    <property type="project" value="UniProtKB-SubCell"/>
</dbReference>
<feature type="transmembrane region" description="Helical" evidence="6">
    <location>
        <begin position="35"/>
        <end position="57"/>
    </location>
</feature>
<feature type="transmembrane region" description="Helical" evidence="6">
    <location>
        <begin position="98"/>
        <end position="117"/>
    </location>
</feature>
<dbReference type="PANTHER" id="PTHR43701:SF2">
    <property type="entry name" value="MEMBRANE TRANSPORTER PROTEIN YJNA-RELATED"/>
    <property type="match status" value="1"/>
</dbReference>
<evidence type="ECO:0000313" key="7">
    <source>
        <dbReference type="EMBL" id="GEN87534.1"/>
    </source>
</evidence>
<accession>A0A511ZJA5</accession>
<dbReference type="STRING" id="582851.GCA_900162665_00703"/>
<dbReference type="EMBL" id="BJYM01000008">
    <property type="protein sequence ID" value="GEN87534.1"/>
    <property type="molecule type" value="Genomic_DNA"/>
</dbReference>
<evidence type="ECO:0000256" key="6">
    <source>
        <dbReference type="RuleBase" id="RU363041"/>
    </source>
</evidence>
<dbReference type="InterPro" id="IPR051598">
    <property type="entry name" value="TSUP/Inactive_protease-like"/>
</dbReference>